<dbReference type="PANTHER" id="PTHR43350">
    <property type="entry name" value="NAD-DEPENDENT ALCOHOL DEHYDROGENASE"/>
    <property type="match status" value="1"/>
</dbReference>
<evidence type="ECO:0000256" key="3">
    <source>
        <dbReference type="ARBA" id="ARBA00022723"/>
    </source>
</evidence>
<dbReference type="GO" id="GO:0046872">
    <property type="term" value="F:metal ion binding"/>
    <property type="evidence" value="ECO:0007669"/>
    <property type="project" value="UniProtKB-KW"/>
</dbReference>
<keyword evidence="4" id="KW-0862">Zinc</keyword>
<evidence type="ECO:0000313" key="9">
    <source>
        <dbReference type="Proteomes" id="UP001597075"/>
    </source>
</evidence>
<dbReference type="PANTHER" id="PTHR43350:SF19">
    <property type="entry name" value="D-GULOSIDE 3-DEHYDROGENASE"/>
    <property type="match status" value="1"/>
</dbReference>
<dbReference type="CDD" id="cd08255">
    <property type="entry name" value="2-desacetyl-2-hydroxyethyl_bacteriochlorophyllide_like"/>
    <property type="match status" value="1"/>
</dbReference>
<evidence type="ECO:0000259" key="7">
    <source>
        <dbReference type="Pfam" id="PF00107"/>
    </source>
</evidence>
<dbReference type="SUPFAM" id="SSF50129">
    <property type="entry name" value="GroES-like"/>
    <property type="match status" value="1"/>
</dbReference>
<keyword evidence="5" id="KW-0560">Oxidoreductase</keyword>
<evidence type="ECO:0000256" key="4">
    <source>
        <dbReference type="ARBA" id="ARBA00022833"/>
    </source>
</evidence>
<dbReference type="GO" id="GO:0016491">
    <property type="term" value="F:oxidoreductase activity"/>
    <property type="evidence" value="ECO:0007669"/>
    <property type="project" value="UniProtKB-KW"/>
</dbReference>
<organism evidence="8 9">
    <name type="scientific">Haloplanus ruber</name>
    <dbReference type="NCBI Taxonomy" id="869892"/>
    <lineage>
        <taxon>Archaea</taxon>
        <taxon>Methanobacteriati</taxon>
        <taxon>Methanobacteriota</taxon>
        <taxon>Stenosarchaea group</taxon>
        <taxon>Halobacteria</taxon>
        <taxon>Halobacteriales</taxon>
        <taxon>Haloferacaceae</taxon>
        <taxon>Haloplanus</taxon>
    </lineage>
</organism>
<sequence length="359" mass="38758">MSSVVKEGVTGSVEDADESETAVPATGRALYFTGPRTVSVEHEPVTEPEADEVLVEARVAAVSSGTELLIYRGEMPRDLAADATIDALGDDLTYPLKYGYATVGDVVATGADVDEAWRGRRVFAFNPHESHFAASPADLVTVPEDVSTETAALLPTAETATTLCMDSNPRVGERVVVFGAGMVGLVTTHVLSAFPLERLTVVEPVPERREMAANLGADETLRPDAAAQVGERGDPAGADLVYELSGSPETLDDAVDAVGYDGRIIVGSWYGRKRAETDLGGFFHRNRIDVSSSQVSTLAPELRGRWTKERRMETAWDRLRELPTERLITHRIGVENATEAYQLLDDGPENALQVLLTFE</sequence>
<dbReference type="AlphaFoldDB" id="A0ABD6CYY9"/>
<evidence type="ECO:0000256" key="1">
    <source>
        <dbReference type="ARBA" id="ARBA00001947"/>
    </source>
</evidence>
<feature type="domain" description="Alcohol dehydrogenase-like C-terminal" evidence="7">
    <location>
        <begin position="183"/>
        <end position="297"/>
    </location>
</feature>
<keyword evidence="3" id="KW-0479">Metal-binding</keyword>
<dbReference type="Pfam" id="PF00107">
    <property type="entry name" value="ADH_zinc_N"/>
    <property type="match status" value="1"/>
</dbReference>
<feature type="region of interest" description="Disordered" evidence="6">
    <location>
        <begin position="1"/>
        <end position="24"/>
    </location>
</feature>
<keyword evidence="9" id="KW-1185">Reference proteome</keyword>
<comment type="cofactor">
    <cofactor evidence="1">
        <name>Zn(2+)</name>
        <dbReference type="ChEBI" id="CHEBI:29105"/>
    </cofactor>
</comment>
<evidence type="ECO:0000313" key="8">
    <source>
        <dbReference type="EMBL" id="MFD1633261.1"/>
    </source>
</evidence>
<comment type="similarity">
    <text evidence="2">Belongs to the zinc-containing alcohol dehydrogenase family.</text>
</comment>
<gene>
    <name evidence="8" type="ORF">ACFSBJ_05865</name>
</gene>
<dbReference type="SUPFAM" id="SSF51735">
    <property type="entry name" value="NAD(P)-binding Rossmann-fold domains"/>
    <property type="match status" value="1"/>
</dbReference>
<dbReference type="Proteomes" id="UP001597075">
    <property type="component" value="Unassembled WGS sequence"/>
</dbReference>
<dbReference type="Gene3D" id="3.40.50.720">
    <property type="entry name" value="NAD(P)-binding Rossmann-like Domain"/>
    <property type="match status" value="1"/>
</dbReference>
<comment type="caution">
    <text evidence="8">The sequence shown here is derived from an EMBL/GenBank/DDBJ whole genome shotgun (WGS) entry which is preliminary data.</text>
</comment>
<evidence type="ECO:0000256" key="2">
    <source>
        <dbReference type="ARBA" id="ARBA00008072"/>
    </source>
</evidence>
<evidence type="ECO:0000256" key="5">
    <source>
        <dbReference type="ARBA" id="ARBA00023002"/>
    </source>
</evidence>
<evidence type="ECO:0000256" key="6">
    <source>
        <dbReference type="SAM" id="MobiDB-lite"/>
    </source>
</evidence>
<dbReference type="InterPro" id="IPR013149">
    <property type="entry name" value="ADH-like_C"/>
</dbReference>
<dbReference type="InterPro" id="IPR011032">
    <property type="entry name" value="GroES-like_sf"/>
</dbReference>
<dbReference type="Gene3D" id="3.90.180.10">
    <property type="entry name" value="Medium-chain alcohol dehydrogenases, catalytic domain"/>
    <property type="match status" value="2"/>
</dbReference>
<dbReference type="RefSeq" id="WP_256405845.1">
    <property type="nucleotide sequence ID" value="NZ_CP187151.1"/>
</dbReference>
<name>A0ABD6CYY9_9EURY</name>
<dbReference type="EMBL" id="JBHUDL010000009">
    <property type="protein sequence ID" value="MFD1633261.1"/>
    <property type="molecule type" value="Genomic_DNA"/>
</dbReference>
<accession>A0ABD6CYY9</accession>
<proteinExistence type="inferred from homology"/>
<dbReference type="InterPro" id="IPR036291">
    <property type="entry name" value="NAD(P)-bd_dom_sf"/>
</dbReference>
<protein>
    <submittedName>
        <fullName evidence="8">Zinc-binding alcohol dehydrogenase</fullName>
    </submittedName>
</protein>
<reference evidence="8 9" key="1">
    <citation type="journal article" date="2019" name="Int. J. Syst. Evol. Microbiol.">
        <title>The Global Catalogue of Microorganisms (GCM) 10K type strain sequencing project: providing services to taxonomists for standard genome sequencing and annotation.</title>
        <authorList>
            <consortium name="The Broad Institute Genomics Platform"/>
            <consortium name="The Broad Institute Genome Sequencing Center for Infectious Disease"/>
            <person name="Wu L."/>
            <person name="Ma J."/>
        </authorList>
    </citation>
    <scope>NUCLEOTIDE SEQUENCE [LARGE SCALE GENOMIC DNA]</scope>
    <source>
        <strain evidence="8 9">CGMCC 1.10594</strain>
    </source>
</reference>